<evidence type="ECO:0000313" key="5">
    <source>
        <dbReference type="Proteomes" id="UP001148313"/>
    </source>
</evidence>
<dbReference type="InterPro" id="IPR051263">
    <property type="entry name" value="C-type_cytochrome_biogenesis"/>
</dbReference>
<sequence length="378" mass="39979">MMFWVLAAVLTVAATISLLVPLARTVSRQDNATEHDAEVYYDQLREIDRDIEAGLIAGEEAEYARAEVGRRLLKATNANAKSRPGSSLSSAARYVVIVFLPVMAVIGYLAIGKPGMPAQPLAARIQAPANDETDIRTLIAQAESHLASNPGDGWGWDVLAPIYLNLGRAGDAETAYRNAIRLLGSSASRQAGLGRALFAESGGIVTAEAQAAFQAAEDLEPGNPLSSFFLALGLAQEGNYAGAKAAFEKLAANSPPDAPWMPQVQAHLKGINANLAAAGEAAPGPDEEDVAAAMEMSPEDRMAMIGGMVDGLDARLRDNPDDLDGWLRLVRSYMVLGEPEKAGDALDRALLNFEDGSAGRLALTKAAEQFGLTPQRVE</sequence>
<evidence type="ECO:0000256" key="2">
    <source>
        <dbReference type="ARBA" id="ARBA00022748"/>
    </source>
</evidence>
<evidence type="ECO:0000313" key="4">
    <source>
        <dbReference type="EMBL" id="MDA4848128.1"/>
    </source>
</evidence>
<keyword evidence="3" id="KW-0472">Membrane</keyword>
<comment type="caution">
    <text evidence="4">The sequence shown here is derived from an EMBL/GenBank/DDBJ whole genome shotgun (WGS) entry which is preliminary data.</text>
</comment>
<organism evidence="4 5">
    <name type="scientific">Hoeflea poritis</name>
    <dbReference type="NCBI Taxonomy" id="2993659"/>
    <lineage>
        <taxon>Bacteria</taxon>
        <taxon>Pseudomonadati</taxon>
        <taxon>Pseudomonadota</taxon>
        <taxon>Alphaproteobacteria</taxon>
        <taxon>Hyphomicrobiales</taxon>
        <taxon>Rhizobiaceae</taxon>
        <taxon>Hoeflea</taxon>
    </lineage>
</organism>
<comment type="subcellular location">
    <subcellularLocation>
        <location evidence="1">Cell envelope</location>
    </subcellularLocation>
</comment>
<keyword evidence="5" id="KW-1185">Reference proteome</keyword>
<dbReference type="InterPro" id="IPR011990">
    <property type="entry name" value="TPR-like_helical_dom_sf"/>
</dbReference>
<dbReference type="Proteomes" id="UP001148313">
    <property type="component" value="Unassembled WGS sequence"/>
</dbReference>
<dbReference type="NCBIfam" id="TIGR03142">
    <property type="entry name" value="cytochro_ccmI"/>
    <property type="match status" value="1"/>
</dbReference>
<evidence type="ECO:0000256" key="1">
    <source>
        <dbReference type="ARBA" id="ARBA00004196"/>
    </source>
</evidence>
<protein>
    <submittedName>
        <fullName evidence="4">C-type cytochrome biogenesis protein CcmI</fullName>
    </submittedName>
</protein>
<evidence type="ECO:0000256" key="3">
    <source>
        <dbReference type="SAM" id="Phobius"/>
    </source>
</evidence>
<dbReference type="InterPro" id="IPR017560">
    <property type="entry name" value="Cyt_c_biogenesis_CcmI"/>
</dbReference>
<dbReference type="SUPFAM" id="SSF48452">
    <property type="entry name" value="TPR-like"/>
    <property type="match status" value="1"/>
</dbReference>
<dbReference type="PANTHER" id="PTHR47870:SF1">
    <property type="entry name" value="CYTOCHROME C-TYPE BIOGENESIS PROTEIN CCMH"/>
    <property type="match status" value="1"/>
</dbReference>
<dbReference type="EMBL" id="JAPJZH010000019">
    <property type="protein sequence ID" value="MDA4848128.1"/>
    <property type="molecule type" value="Genomic_DNA"/>
</dbReference>
<proteinExistence type="predicted"/>
<dbReference type="RefSeq" id="WP_271091977.1">
    <property type="nucleotide sequence ID" value="NZ_JAPJZH010000019.1"/>
</dbReference>
<reference evidence="4" key="1">
    <citation type="submission" date="2022-11" db="EMBL/GenBank/DDBJ databases">
        <title>Hoeflea poritis sp. nov., isolated from scleractinian coral Porites lutea.</title>
        <authorList>
            <person name="Zhang G."/>
            <person name="Wei Q."/>
            <person name="Cai L."/>
        </authorList>
    </citation>
    <scope>NUCLEOTIDE SEQUENCE</scope>
    <source>
        <strain evidence="4">E7-10</strain>
    </source>
</reference>
<dbReference type="PANTHER" id="PTHR47870">
    <property type="entry name" value="CYTOCHROME C-TYPE BIOGENESIS PROTEIN CCMH"/>
    <property type="match status" value="1"/>
</dbReference>
<keyword evidence="3" id="KW-1133">Transmembrane helix</keyword>
<feature type="transmembrane region" description="Helical" evidence="3">
    <location>
        <begin position="91"/>
        <end position="111"/>
    </location>
</feature>
<dbReference type="Gene3D" id="1.25.40.10">
    <property type="entry name" value="Tetratricopeptide repeat domain"/>
    <property type="match status" value="2"/>
</dbReference>
<keyword evidence="3" id="KW-0812">Transmembrane</keyword>
<keyword evidence="2" id="KW-0201">Cytochrome c-type biogenesis</keyword>
<gene>
    <name evidence="4" type="primary">ccmI</name>
    <name evidence="4" type="ORF">OOZ53_22410</name>
</gene>
<name>A0ABT4VTU0_9HYPH</name>
<accession>A0ABT4VTU0</accession>